<dbReference type="GO" id="GO:0016020">
    <property type="term" value="C:membrane"/>
    <property type="evidence" value="ECO:0007669"/>
    <property type="project" value="InterPro"/>
</dbReference>
<keyword evidence="1" id="KW-1133">Transmembrane helix</keyword>
<proteinExistence type="predicted"/>
<feature type="transmembrane region" description="Helical" evidence="1">
    <location>
        <begin position="262"/>
        <end position="280"/>
    </location>
</feature>
<feature type="transmembrane region" description="Helical" evidence="1">
    <location>
        <begin position="183"/>
        <end position="200"/>
    </location>
</feature>
<feature type="transmembrane region" description="Helical" evidence="1">
    <location>
        <begin position="206"/>
        <end position="225"/>
    </location>
</feature>
<feature type="transmembrane region" description="Helical" evidence="1">
    <location>
        <begin position="129"/>
        <end position="147"/>
    </location>
</feature>
<dbReference type="AlphaFoldDB" id="A0A850Q8Z5"/>
<accession>A0A850Q8Z5</accession>
<evidence type="ECO:0000313" key="4">
    <source>
        <dbReference type="Proteomes" id="UP000592216"/>
    </source>
</evidence>
<feature type="domain" description="EamA" evidence="2">
    <location>
        <begin position="9"/>
        <end position="140"/>
    </location>
</feature>
<protein>
    <submittedName>
        <fullName evidence="3">DMT family transporter</fullName>
    </submittedName>
</protein>
<dbReference type="Proteomes" id="UP000592216">
    <property type="component" value="Unassembled WGS sequence"/>
</dbReference>
<feature type="transmembrane region" description="Helical" evidence="1">
    <location>
        <begin position="237"/>
        <end position="256"/>
    </location>
</feature>
<dbReference type="Gene3D" id="1.10.3730.20">
    <property type="match status" value="1"/>
</dbReference>
<name>A0A850Q8Z5_9RHOB</name>
<evidence type="ECO:0000259" key="2">
    <source>
        <dbReference type="Pfam" id="PF00892"/>
    </source>
</evidence>
<feature type="domain" description="EamA" evidence="2">
    <location>
        <begin position="150"/>
        <end position="274"/>
    </location>
</feature>
<feature type="transmembrane region" description="Helical" evidence="1">
    <location>
        <begin position="153"/>
        <end position="171"/>
    </location>
</feature>
<evidence type="ECO:0000313" key="3">
    <source>
        <dbReference type="EMBL" id="NVO22789.1"/>
    </source>
</evidence>
<dbReference type="EMBL" id="JABCJE010000002">
    <property type="protein sequence ID" value="NVO22789.1"/>
    <property type="molecule type" value="Genomic_DNA"/>
</dbReference>
<dbReference type="PANTHER" id="PTHR22911">
    <property type="entry name" value="ACYL-MALONYL CONDENSING ENZYME-RELATED"/>
    <property type="match status" value="1"/>
</dbReference>
<reference evidence="3 4" key="1">
    <citation type="submission" date="2020-04" db="EMBL/GenBank/DDBJ databases">
        <title>Donghicola sp., a member of the Rhodobacteraceae family isolated from mangrove forest in Thailand.</title>
        <authorList>
            <person name="Charoenyingcharoen P."/>
            <person name="Yukphan P."/>
        </authorList>
    </citation>
    <scope>NUCLEOTIDE SEQUENCE [LARGE SCALE GENOMIC DNA]</scope>
    <source>
        <strain evidence="3 4">B5-SW-15</strain>
    </source>
</reference>
<dbReference type="InterPro" id="IPR037185">
    <property type="entry name" value="EmrE-like"/>
</dbReference>
<feature type="transmembrane region" description="Helical" evidence="1">
    <location>
        <begin position="77"/>
        <end position="94"/>
    </location>
</feature>
<dbReference type="SUPFAM" id="SSF103481">
    <property type="entry name" value="Multidrug resistance efflux transporter EmrE"/>
    <property type="match status" value="2"/>
</dbReference>
<keyword evidence="1" id="KW-0812">Transmembrane</keyword>
<dbReference type="RefSeq" id="WP_177156952.1">
    <property type="nucleotide sequence ID" value="NZ_JABCJE010000002.1"/>
</dbReference>
<dbReference type="PANTHER" id="PTHR22911:SF103">
    <property type="entry name" value="BLR2811 PROTEIN"/>
    <property type="match status" value="1"/>
</dbReference>
<organism evidence="3 4">
    <name type="scientific">Donghicola mangrovi</name>
    <dbReference type="NCBI Taxonomy" id="2729614"/>
    <lineage>
        <taxon>Bacteria</taxon>
        <taxon>Pseudomonadati</taxon>
        <taxon>Pseudomonadota</taxon>
        <taxon>Alphaproteobacteria</taxon>
        <taxon>Rhodobacterales</taxon>
        <taxon>Roseobacteraceae</taxon>
        <taxon>Donghicola</taxon>
    </lineage>
</organism>
<comment type="caution">
    <text evidence="3">The sequence shown here is derived from an EMBL/GenBank/DDBJ whole genome shotgun (WGS) entry which is preliminary data.</text>
</comment>
<keyword evidence="1" id="KW-0472">Membrane</keyword>
<dbReference type="InterPro" id="IPR000620">
    <property type="entry name" value="EamA_dom"/>
</dbReference>
<dbReference type="Pfam" id="PF00892">
    <property type="entry name" value="EamA"/>
    <property type="match status" value="2"/>
</dbReference>
<evidence type="ECO:0000256" key="1">
    <source>
        <dbReference type="SAM" id="Phobius"/>
    </source>
</evidence>
<gene>
    <name evidence="3" type="ORF">HJ536_05400</name>
</gene>
<feature type="transmembrane region" description="Helical" evidence="1">
    <location>
        <begin position="38"/>
        <end position="57"/>
    </location>
</feature>
<sequence length="290" mass="31175">MNTLSQTTRGILCMILTVMCFSSMDALAKLLTPELGTVQVVWSRYVGQTLIVLAITWPNRRTILRSKYPKIQAMRSVMQLCSTGLFFSSLAYIGLAEATALMDLNPVLITLGAALFLRESIGPRRMMGILVALAGALIVIRPGAAVFTPAALLPLMGAFSFAGYALATRFVGSSESIWTTMTYTGLFGTSVMTCLIPFNWTTPTALQLVGMAGVAILGTGGQLLIIKAFTLAEAAVVAPFVYVGIIFATFWGIVIFGEYPDTTTVIGALVIVTAGLYVWYRENKATHQTT</sequence>